<comment type="caution">
    <text evidence="2">The sequence shown here is derived from an EMBL/GenBank/DDBJ whole genome shotgun (WGS) entry which is preliminary data.</text>
</comment>
<proteinExistence type="predicted"/>
<dbReference type="SUPFAM" id="SSF48452">
    <property type="entry name" value="TPR-like"/>
    <property type="match status" value="1"/>
</dbReference>
<evidence type="ECO:0000313" key="2">
    <source>
        <dbReference type="EMBL" id="GIG40233.1"/>
    </source>
</evidence>
<feature type="compositionally biased region" description="Low complexity" evidence="1">
    <location>
        <begin position="510"/>
        <end position="528"/>
    </location>
</feature>
<dbReference type="InterPro" id="IPR011990">
    <property type="entry name" value="TPR-like_helical_dom_sf"/>
</dbReference>
<dbReference type="Gene3D" id="1.25.40.10">
    <property type="entry name" value="Tetratricopeptide repeat domain"/>
    <property type="match status" value="1"/>
</dbReference>
<accession>A0ABQ4DLJ3</accession>
<keyword evidence="3" id="KW-1185">Reference proteome</keyword>
<gene>
    <name evidence="2" type="ORF">Cph01nite_19950</name>
</gene>
<evidence type="ECO:0008006" key="4">
    <source>
        <dbReference type="Google" id="ProtNLM"/>
    </source>
</evidence>
<reference evidence="2 3" key="1">
    <citation type="submission" date="2021-01" db="EMBL/GenBank/DDBJ databases">
        <title>Whole genome shotgun sequence of Cellulomonas phragmiteti NBRC 110785.</title>
        <authorList>
            <person name="Komaki H."/>
            <person name="Tamura T."/>
        </authorList>
    </citation>
    <scope>NUCLEOTIDE SEQUENCE [LARGE SCALE GENOMIC DNA]</scope>
    <source>
        <strain evidence="2 3">NBRC 110785</strain>
    </source>
</reference>
<feature type="region of interest" description="Disordered" evidence="1">
    <location>
        <begin position="376"/>
        <end position="400"/>
    </location>
</feature>
<feature type="region of interest" description="Disordered" evidence="1">
    <location>
        <begin position="510"/>
        <end position="529"/>
    </location>
</feature>
<dbReference type="Proteomes" id="UP000614741">
    <property type="component" value="Unassembled WGS sequence"/>
</dbReference>
<protein>
    <recommendedName>
        <fullName evidence="4">Tetratricopeptide repeat protein</fullName>
    </recommendedName>
</protein>
<evidence type="ECO:0000256" key="1">
    <source>
        <dbReference type="SAM" id="MobiDB-lite"/>
    </source>
</evidence>
<evidence type="ECO:0000313" key="3">
    <source>
        <dbReference type="Proteomes" id="UP000614741"/>
    </source>
</evidence>
<sequence length="653" mass="68388">MTRSLDEANREISRVRALPYGVARTQAAEQQVRLVEAEGPDRARAFALLVLVESLVWSGEVQRAYLPFTQAVRWYDQHPEHLDDMDVQGLFWSFKWMVGHLADFPDVPAAQIDATLDDMERRYAVAGLGRDAVAYERFSWARRRGAPDTDALFEEWVRTPRDDYSQCEVCDPGDRASYLAQRGDVDGAVRLIQQTLETGATCATEPADMLANLAVLHLDAGRADAAVATHRRAVAALADAQSDMAGARGLRFVLLARGGQPTRALRALASDAHLMLRADTPDDRFWFLVDVVAGTAALLPEHADAQVDLDGVPVSDVAGLRAWADAQAAELAQAFDARNGTDRYARRLAQARLARPAGVRLELDVIPAGGAGAPVAGGDVGQVPPAAPSSGAGPDDETAADRAERLATAGDLVAAAAAWLEAAAQAESSGLLADAGFALAEAARCAQEAGDDDGAAATYPGAVARMRAGGVPVPHIVPVVVAWAPVAVTTGTGADVVDVVDALLGGLADPPAGDGPDAADTGADPAGADLDERLSHARRRARADLHDTAARVLASMGGAHAADAARRASRAAEGYAGVDAVGDAAHAFWLAGRLHAALGATDDAIWHLESAVEGFTVARQPQPRSDAASALVDVLRAAGRDDQADEVLRALTR</sequence>
<dbReference type="RefSeq" id="WP_203673780.1">
    <property type="nucleotide sequence ID" value="NZ_BONP01000010.1"/>
</dbReference>
<name>A0ABQ4DLJ3_9CELL</name>
<feature type="compositionally biased region" description="Low complexity" evidence="1">
    <location>
        <begin position="376"/>
        <end position="393"/>
    </location>
</feature>
<dbReference type="EMBL" id="BONP01000010">
    <property type="protein sequence ID" value="GIG40233.1"/>
    <property type="molecule type" value="Genomic_DNA"/>
</dbReference>
<organism evidence="2 3">
    <name type="scientific">Cellulomonas phragmiteti</name>
    <dbReference type="NCBI Taxonomy" id="478780"/>
    <lineage>
        <taxon>Bacteria</taxon>
        <taxon>Bacillati</taxon>
        <taxon>Actinomycetota</taxon>
        <taxon>Actinomycetes</taxon>
        <taxon>Micrococcales</taxon>
        <taxon>Cellulomonadaceae</taxon>
        <taxon>Cellulomonas</taxon>
    </lineage>
</organism>